<comment type="caution">
    <text evidence="1">The sequence shown here is derived from an EMBL/GenBank/DDBJ whole genome shotgun (WGS) entry which is preliminary data.</text>
</comment>
<name>A0ABQ6GXY9_9GAMM</name>
<keyword evidence="2" id="KW-1185">Reference proteome</keyword>
<evidence type="ECO:0000313" key="1">
    <source>
        <dbReference type="EMBL" id="GLX80534.1"/>
    </source>
</evidence>
<sequence>MNLNLWKQEGRISLWRYVPINKNFPGWHMSADKIGYENFLDFLKLLEDSPVGSKRTLNLVDPDVWSASSTLKKTPEKKVLVSLSNEDDCWHLKSEQSKLHFYIGIQKIPVLKAGIIDALNGKYDFSVGATGGQNLWFW</sequence>
<protein>
    <submittedName>
        <fullName evidence="1">Uncharacterized protein</fullName>
    </submittedName>
</protein>
<proteinExistence type="predicted"/>
<dbReference type="EMBL" id="BSST01000002">
    <property type="protein sequence ID" value="GLX80534.1"/>
    <property type="molecule type" value="Genomic_DNA"/>
</dbReference>
<dbReference type="Proteomes" id="UP001157186">
    <property type="component" value="Unassembled WGS sequence"/>
</dbReference>
<accession>A0ABQ6GXY9</accession>
<reference evidence="1 2" key="1">
    <citation type="submission" date="2023-03" db="EMBL/GenBank/DDBJ databases">
        <title>Draft genome sequence of Thalassotalea insulae KCTC 62186T.</title>
        <authorList>
            <person name="Sawabe T."/>
        </authorList>
    </citation>
    <scope>NUCLEOTIDE SEQUENCE [LARGE SCALE GENOMIC DNA]</scope>
    <source>
        <strain evidence="1 2">KCTC 62186</strain>
    </source>
</reference>
<organism evidence="1 2">
    <name type="scientific">Thalassotalea insulae</name>
    <dbReference type="NCBI Taxonomy" id="2056778"/>
    <lineage>
        <taxon>Bacteria</taxon>
        <taxon>Pseudomonadati</taxon>
        <taxon>Pseudomonadota</taxon>
        <taxon>Gammaproteobacteria</taxon>
        <taxon>Alteromonadales</taxon>
        <taxon>Colwelliaceae</taxon>
        <taxon>Thalassotalea</taxon>
    </lineage>
</organism>
<evidence type="ECO:0000313" key="2">
    <source>
        <dbReference type="Proteomes" id="UP001157186"/>
    </source>
</evidence>
<gene>
    <name evidence="1" type="ORF">tinsulaeT_38740</name>
</gene>